<evidence type="ECO:0000313" key="8">
    <source>
        <dbReference type="EMBL" id="KAF7722569.1"/>
    </source>
</evidence>
<comment type="similarity">
    <text evidence="1">Belongs to the polyadenylate-binding protein type-1 family.</text>
</comment>
<dbReference type="InterPro" id="IPR050502">
    <property type="entry name" value="Euk_RNA-bind_prot"/>
</dbReference>
<dbReference type="PROSITE" id="PS51309">
    <property type="entry name" value="PABC"/>
    <property type="match status" value="1"/>
</dbReference>
<evidence type="ECO:0008006" key="10">
    <source>
        <dbReference type="Google" id="ProtNLM"/>
    </source>
</evidence>
<comment type="caution">
    <text evidence="8">The sequence shown here is derived from an EMBL/GenBank/DDBJ whole genome shotgun (WGS) entry which is preliminary data.</text>
</comment>
<keyword evidence="3 4" id="KW-0694">RNA-binding</keyword>
<feature type="domain" description="RRM" evidence="6">
    <location>
        <begin position="120"/>
        <end position="196"/>
    </location>
</feature>
<sequence>MAEPYPYTPVIRLPRSKSNTTRSNYAETYQYNGNGDSATYFVSDTLFLENFPGSKLNEMDIRELLKNCQPVEIQLRDRGDSFLRFAEPKLVYNGFTFTNGGKLQFRIYHDKQYEPEPQGTILHVRNLPLHMDNNALYDLFRPFGPLSLCKTIVEGGSFRGTALICYFYLEDSEEAQKNLNGTLMDGKTLNISTFMPDKTRSPNDHGKNNEKTEGSYVDYMNLYVKNLDPGITNTDLFNLFRKFGRIVSARVMSNPTTGQSKGYGFVSYGRAEEAGAALQEMNGAVVGSKQLIVAYHEPKKPRQEKQQPLASPAPYSIPAPVPSPQPTEFSTTPGTPYFTQHPHEMHNNSRSRSSQTNTDASIPDSAIGLGIENVDQIAISIKDLSIGQKQHPVHRKASAVEAHYHQTRLSPQFSSSPVSTGPSLASLASGLSIQPPPASVQQKIERPTLRRKGSLESVSSIMTESSAVIQRQKMMEAVMRCGDYGNIVDDVVDMLLTLKRKERSLCLFNQDFLKEKIRLAMEALDAFNDVADEDAGENEYAELPRAPMTASLASSAQTTTHMTPSIPAATVNAAPMMTLPPRENRAIPIVRPPAPQEQTTLSEQEQEIEMLLASIENKPVHEKKQLLGDRLFPLVKATGTKQAPKVTIRLLDTIDLRELAHIMYDKDELKERVQTAFAALK</sequence>
<dbReference type="AlphaFoldDB" id="A0A8H7ELD2"/>
<keyword evidence="2" id="KW-0677">Repeat</keyword>
<dbReference type="EMBL" id="JABAYA010000188">
    <property type="protein sequence ID" value="KAF7722569.1"/>
    <property type="molecule type" value="Genomic_DNA"/>
</dbReference>
<evidence type="ECO:0000256" key="1">
    <source>
        <dbReference type="ARBA" id="ARBA00008557"/>
    </source>
</evidence>
<evidence type="ECO:0000256" key="3">
    <source>
        <dbReference type="ARBA" id="ARBA00022884"/>
    </source>
</evidence>
<proteinExistence type="inferred from homology"/>
<dbReference type="GO" id="GO:0005737">
    <property type="term" value="C:cytoplasm"/>
    <property type="evidence" value="ECO:0007669"/>
    <property type="project" value="UniProtKB-ARBA"/>
</dbReference>
<gene>
    <name evidence="8" type="ORF">EC973_002959</name>
</gene>
<feature type="domain" description="RRM" evidence="6">
    <location>
        <begin position="220"/>
        <end position="298"/>
    </location>
</feature>
<dbReference type="Gene3D" id="3.30.70.330">
    <property type="match status" value="2"/>
</dbReference>
<dbReference type="Pfam" id="PF00658">
    <property type="entry name" value="MLLE"/>
    <property type="match status" value="1"/>
</dbReference>
<dbReference type="PANTHER" id="PTHR48025">
    <property type="entry name" value="OS02G0815200 PROTEIN"/>
    <property type="match status" value="1"/>
</dbReference>
<dbReference type="Proteomes" id="UP000605846">
    <property type="component" value="Unassembled WGS sequence"/>
</dbReference>
<dbReference type="PROSITE" id="PS50102">
    <property type="entry name" value="RRM"/>
    <property type="match status" value="2"/>
</dbReference>
<evidence type="ECO:0000256" key="2">
    <source>
        <dbReference type="ARBA" id="ARBA00022737"/>
    </source>
</evidence>
<dbReference type="SMART" id="SM00360">
    <property type="entry name" value="RRM"/>
    <property type="match status" value="2"/>
</dbReference>
<evidence type="ECO:0000256" key="4">
    <source>
        <dbReference type="PROSITE-ProRule" id="PRU00176"/>
    </source>
</evidence>
<accession>A0A8H7ELD2</accession>
<dbReference type="InterPro" id="IPR002004">
    <property type="entry name" value="PABP_HYD_C"/>
</dbReference>
<reference evidence="8" key="1">
    <citation type="submission" date="2020-01" db="EMBL/GenBank/DDBJ databases">
        <title>Genome Sequencing of Three Apophysomyces-Like Fungal Strains Confirms a Novel Fungal Genus in the Mucoromycota with divergent Burkholderia-like Endosymbiotic Bacteria.</title>
        <authorList>
            <person name="Stajich J.E."/>
            <person name="Macias A.M."/>
            <person name="Carter-House D."/>
            <person name="Lovett B."/>
            <person name="Kasson L.R."/>
            <person name="Berry K."/>
            <person name="Grigoriev I."/>
            <person name="Chang Y."/>
            <person name="Spatafora J."/>
            <person name="Kasson M.T."/>
        </authorList>
    </citation>
    <scope>NUCLEOTIDE SEQUENCE</scope>
    <source>
        <strain evidence="8">NRRL A-21654</strain>
    </source>
</reference>
<dbReference type="InterPro" id="IPR000504">
    <property type="entry name" value="RRM_dom"/>
</dbReference>
<dbReference type="Gene3D" id="1.10.1900.10">
    <property type="entry name" value="c-terminal domain of poly(a) binding protein"/>
    <property type="match status" value="1"/>
</dbReference>
<dbReference type="CDD" id="cd00590">
    <property type="entry name" value="RRM_SF"/>
    <property type="match status" value="1"/>
</dbReference>
<dbReference type="SUPFAM" id="SSF63570">
    <property type="entry name" value="PABC (PABP) domain"/>
    <property type="match status" value="1"/>
</dbReference>
<feature type="region of interest" description="Disordered" evidence="5">
    <location>
        <begin position="298"/>
        <end position="360"/>
    </location>
</feature>
<dbReference type="GO" id="GO:0003729">
    <property type="term" value="F:mRNA binding"/>
    <property type="evidence" value="ECO:0007669"/>
    <property type="project" value="TreeGrafter"/>
</dbReference>
<dbReference type="OrthoDB" id="6159137at2759"/>
<evidence type="ECO:0000259" key="6">
    <source>
        <dbReference type="PROSITE" id="PS50102"/>
    </source>
</evidence>
<name>A0A8H7ELD2_9FUNG</name>
<feature type="domain" description="PABC" evidence="7">
    <location>
        <begin position="607"/>
        <end position="681"/>
    </location>
</feature>
<dbReference type="Pfam" id="PF00076">
    <property type="entry name" value="RRM_1"/>
    <property type="match status" value="2"/>
</dbReference>
<evidence type="ECO:0000256" key="5">
    <source>
        <dbReference type="SAM" id="MobiDB-lite"/>
    </source>
</evidence>
<dbReference type="FunFam" id="3.30.70.330:FF:000383">
    <property type="entry name" value="Sex lethal, isoform D"/>
    <property type="match status" value="1"/>
</dbReference>
<keyword evidence="9" id="KW-1185">Reference proteome</keyword>
<dbReference type="GO" id="GO:0010629">
    <property type="term" value="P:negative regulation of gene expression"/>
    <property type="evidence" value="ECO:0007669"/>
    <property type="project" value="UniProtKB-ARBA"/>
</dbReference>
<organism evidence="8 9">
    <name type="scientific">Apophysomyces ossiformis</name>
    <dbReference type="NCBI Taxonomy" id="679940"/>
    <lineage>
        <taxon>Eukaryota</taxon>
        <taxon>Fungi</taxon>
        <taxon>Fungi incertae sedis</taxon>
        <taxon>Mucoromycota</taxon>
        <taxon>Mucoromycotina</taxon>
        <taxon>Mucoromycetes</taxon>
        <taxon>Mucorales</taxon>
        <taxon>Mucorineae</taxon>
        <taxon>Mucoraceae</taxon>
        <taxon>Apophysomyces</taxon>
    </lineage>
</organism>
<dbReference type="SUPFAM" id="SSF54928">
    <property type="entry name" value="RNA-binding domain, RBD"/>
    <property type="match status" value="2"/>
</dbReference>
<evidence type="ECO:0000313" key="9">
    <source>
        <dbReference type="Proteomes" id="UP000605846"/>
    </source>
</evidence>
<feature type="compositionally biased region" description="Polar residues" evidence="5">
    <location>
        <begin position="326"/>
        <end position="338"/>
    </location>
</feature>
<dbReference type="GO" id="GO:0009967">
    <property type="term" value="P:positive regulation of signal transduction"/>
    <property type="evidence" value="ECO:0007669"/>
    <property type="project" value="UniProtKB-ARBA"/>
</dbReference>
<dbReference type="InterPro" id="IPR036053">
    <property type="entry name" value="PABP-dom"/>
</dbReference>
<dbReference type="InterPro" id="IPR012677">
    <property type="entry name" value="Nucleotide-bd_a/b_plait_sf"/>
</dbReference>
<dbReference type="SMART" id="SM00517">
    <property type="entry name" value="PolyA"/>
    <property type="match status" value="1"/>
</dbReference>
<dbReference type="InterPro" id="IPR035979">
    <property type="entry name" value="RBD_domain_sf"/>
</dbReference>
<feature type="compositionally biased region" description="Pro residues" evidence="5">
    <location>
        <begin position="315"/>
        <end position="325"/>
    </location>
</feature>
<evidence type="ECO:0000259" key="7">
    <source>
        <dbReference type="PROSITE" id="PS51309"/>
    </source>
</evidence>
<dbReference type="PANTHER" id="PTHR48025:SF1">
    <property type="entry name" value="RRM DOMAIN-CONTAINING PROTEIN"/>
    <property type="match status" value="1"/>
</dbReference>
<protein>
    <recommendedName>
        <fullName evidence="10">Polyadenylate tail-binding protein</fullName>
    </recommendedName>
</protein>